<dbReference type="CDD" id="cd17895">
    <property type="entry name" value="AGPR_1_N"/>
    <property type="match status" value="1"/>
</dbReference>
<evidence type="ECO:0000313" key="10">
    <source>
        <dbReference type="EMBL" id="BAJ48374.1"/>
    </source>
</evidence>
<comment type="catalytic activity">
    <reaction evidence="7">
        <text>[amino-group carrier protein]-C-terminal-gamma-(L-glutamyl-5-semialdehyde)-L-glutamate + phosphate + NADP(+) = [amino-group carrier protein]-C-terminal-gamma-(5-phospho-L-glutamyl)-L-glutamate + NADPH + H(+)</text>
        <dbReference type="Rhea" id="RHEA:52668"/>
        <dbReference type="Rhea" id="RHEA-COMP:13313"/>
        <dbReference type="Rhea" id="RHEA-COMP:13327"/>
        <dbReference type="ChEBI" id="CHEBI:15378"/>
        <dbReference type="ChEBI" id="CHEBI:43474"/>
        <dbReference type="ChEBI" id="CHEBI:57783"/>
        <dbReference type="ChEBI" id="CHEBI:58349"/>
        <dbReference type="ChEBI" id="CHEBI:136717"/>
        <dbReference type="ChEBI" id="CHEBI:136761"/>
        <dbReference type="EC" id="1.2.1.106"/>
    </reaction>
</comment>
<feature type="binding site" evidence="7">
    <location>
        <begin position="14"/>
        <end position="17"/>
    </location>
    <ligand>
        <name>NADP(+)</name>
        <dbReference type="ChEBI" id="CHEBI:58349"/>
    </ligand>
</feature>
<comment type="subcellular location">
    <subcellularLocation>
        <location evidence="7">Cytoplasm</location>
    </subcellularLocation>
</comment>
<dbReference type="STRING" id="311458.CSUB_C1303"/>
<dbReference type="GO" id="GO:0042450">
    <property type="term" value="P:L-arginine biosynthetic process via ornithine"/>
    <property type="evidence" value="ECO:0007669"/>
    <property type="project" value="UniProtKB-UniRule"/>
</dbReference>
<dbReference type="InterPro" id="IPR036291">
    <property type="entry name" value="NAD(P)-bd_dom_sf"/>
</dbReference>
<dbReference type="HAMAP" id="MF_00150">
    <property type="entry name" value="ArgC_type1"/>
    <property type="match status" value="1"/>
</dbReference>
<reference evidence="10 12" key="2">
    <citation type="journal article" date="2011" name="Nucleic Acids Res.">
        <title>Insights into the evolution of Archaea and eukaryotic protein modifier systems revealed by the genome of a novel archaeal group.</title>
        <authorList>
            <person name="Nunoura T."/>
            <person name="Takaki Y."/>
            <person name="Kakuta J."/>
            <person name="Nishi S."/>
            <person name="Sugahara J."/>
            <person name="Kazama H."/>
            <person name="Chee G."/>
            <person name="Hattori M."/>
            <person name="Kanai A."/>
            <person name="Atomi H."/>
            <person name="Takai K."/>
            <person name="Takami H."/>
        </authorList>
    </citation>
    <scope>NUCLEOTIDE SEQUENCE [LARGE SCALE GENOMIC DNA]</scope>
</reference>
<organism evidence="10 12">
    <name type="scientific">Caldiarchaeum subterraneum</name>
    <dbReference type="NCBI Taxonomy" id="311458"/>
    <lineage>
        <taxon>Archaea</taxon>
        <taxon>Nitrososphaerota</taxon>
        <taxon>Candidatus Caldarchaeales</taxon>
        <taxon>Candidatus Caldarchaeaceae</taxon>
        <taxon>Candidatus Caldarchaeum</taxon>
    </lineage>
</organism>
<accession>E6N7V5</accession>
<dbReference type="Pfam" id="PF22698">
    <property type="entry name" value="Semialdhyde_dhC_1"/>
    <property type="match status" value="1"/>
</dbReference>
<comment type="similarity">
    <text evidence="7">Belongs to the NAGSA dehydrogenase family. Type 1 subfamily. LysY sub-subfamily.</text>
</comment>
<dbReference type="GO" id="GO:0070401">
    <property type="term" value="F:NADP+ binding"/>
    <property type="evidence" value="ECO:0007669"/>
    <property type="project" value="InterPro"/>
</dbReference>
<proteinExistence type="inferred from homology"/>
<dbReference type="EMBL" id="AP011863">
    <property type="protein sequence ID" value="BAJ48374.1"/>
    <property type="molecule type" value="Genomic_DNA"/>
</dbReference>
<keyword evidence="3 7" id="KW-0028">Amino-acid biosynthesis</keyword>
<protein>
    <recommendedName>
        <fullName evidence="7">Putative [LysW]-L-2-aminoadipate/[LysW]-L-glutamate phosphate reductase</fullName>
        <ecNumber evidence="7">1.2.1.103</ecNumber>
        <ecNumber evidence="7">1.2.1.106</ecNumber>
    </recommendedName>
</protein>
<dbReference type="InterPro" id="IPR037535">
    <property type="entry name" value="LysY"/>
</dbReference>
<dbReference type="SUPFAM" id="SSF55347">
    <property type="entry name" value="Glyceraldehyde-3-phosphate dehydrogenase-like, C-terminal domain"/>
    <property type="match status" value="1"/>
</dbReference>
<dbReference type="Pfam" id="PF01118">
    <property type="entry name" value="Semialdhyde_dh"/>
    <property type="match status" value="1"/>
</dbReference>
<evidence type="ECO:0000256" key="4">
    <source>
        <dbReference type="ARBA" id="ARBA00022857"/>
    </source>
</evidence>
<comment type="catalytic activity">
    <reaction evidence="7">
        <text>[amino-group carrier protein]-C-terminal-N-(1-carboxy-5-oxopentan-1-yl)-L-glutamine + phosphate + NADP(+) = [amino-group carrier protein]-C-terminal-N-(1-carboxy-5-phosphooxy-5-oxopentan-1-yl)-L-glutamine + NADPH + H(+)</text>
        <dbReference type="Rhea" id="RHEA:41948"/>
        <dbReference type="Rhea" id="RHEA-COMP:9712"/>
        <dbReference type="Rhea" id="RHEA-COMP:9714"/>
        <dbReference type="ChEBI" id="CHEBI:15378"/>
        <dbReference type="ChEBI" id="CHEBI:43474"/>
        <dbReference type="ChEBI" id="CHEBI:57783"/>
        <dbReference type="ChEBI" id="CHEBI:58349"/>
        <dbReference type="ChEBI" id="CHEBI:78499"/>
        <dbReference type="ChEBI" id="CHEBI:78501"/>
        <dbReference type="EC" id="1.2.1.103"/>
    </reaction>
</comment>
<dbReference type="GO" id="GO:0005737">
    <property type="term" value="C:cytoplasm"/>
    <property type="evidence" value="ECO:0007669"/>
    <property type="project" value="UniProtKB-SubCell"/>
</dbReference>
<dbReference type="InterPro" id="IPR000706">
    <property type="entry name" value="AGPR_type-1"/>
</dbReference>
<dbReference type="PANTHER" id="PTHR32338">
    <property type="entry name" value="N-ACETYL-GAMMA-GLUTAMYL-PHOSPHATE REDUCTASE, CHLOROPLASTIC-RELATED-RELATED"/>
    <property type="match status" value="1"/>
</dbReference>
<keyword evidence="4 7" id="KW-0521">NADP</keyword>
<dbReference type="AlphaFoldDB" id="E6N7V5"/>
<dbReference type="PANTHER" id="PTHR32338:SF11">
    <property type="entry name" value="[LYSW]-L-2-AMINOADIPATE_[LYSW]-L-GLUTAMATE PHOSPHATE REDUCTASE-RELATED"/>
    <property type="match status" value="1"/>
</dbReference>
<dbReference type="KEGG" id="csu:CSUB_C1303"/>
<evidence type="ECO:0000313" key="11">
    <source>
        <dbReference type="EMBL" id="BAJ51154.1"/>
    </source>
</evidence>
<dbReference type="InterPro" id="IPR050085">
    <property type="entry name" value="AGPR"/>
</dbReference>
<comment type="pathway">
    <text evidence="7">Amino-acid biosynthesis; L-lysine biosynthesis via AAA pathway; L-lysine from L-alpha-aminoadipate (Thermus route): step 3/5.</text>
</comment>
<evidence type="ECO:0000256" key="7">
    <source>
        <dbReference type="HAMAP-Rule" id="MF_02083"/>
    </source>
</evidence>
<evidence type="ECO:0000256" key="5">
    <source>
        <dbReference type="ARBA" id="ARBA00023002"/>
    </source>
</evidence>
<evidence type="ECO:0000256" key="2">
    <source>
        <dbReference type="ARBA" id="ARBA00022571"/>
    </source>
</evidence>
<sequence>MAGMVVRVGVVGGSGYTGGELLRILAVHPNVEVTYVTSREYAGKPFTAIHPHLRGFYKGLKFSNVDVEAIVEKCETVFVNTPHGVSSTLTPQFLERGLRVLDLSADFRLRNPTDYEKWYETKHPRPELLDKAVYGLPEIYRETIKNARFVACPGCNSTAALIALVPAVENGIIDLEKIVVDIKVGSSEAGIKPSLGTHHPERANVMRPYEAEGHRHVAEVEQELSLLAGKPVRVALVPHAVGAVRGALATAHVWFSNQDADENMVWKVYASRYAKEPFIRIVHGTPFRYPDPKYVVGSNFADVGFAVEKRIGRAALFAAIDNLMKGAAGQAVQCFNIMHGFDERDGLNYPPLRPA</sequence>
<dbReference type="InterPro" id="IPR000534">
    <property type="entry name" value="Semialdehyde_DH_NAD-bd"/>
</dbReference>
<dbReference type="Proteomes" id="UP000008120">
    <property type="component" value="Chromosome"/>
</dbReference>
<keyword evidence="6 7" id="KW-0457">Lysine biosynthesis</keyword>
<dbReference type="NCBIfam" id="TIGR01850">
    <property type="entry name" value="argC"/>
    <property type="match status" value="1"/>
</dbReference>
<comment type="pathway">
    <text evidence="7">Amino-acid biosynthesis; L-arginine biosynthesis.</text>
</comment>
<dbReference type="GO" id="GO:0019878">
    <property type="term" value="P:lysine biosynthetic process via aminoadipic acid"/>
    <property type="evidence" value="ECO:0007669"/>
    <property type="project" value="UniProtKB-UniRule"/>
</dbReference>
<evidence type="ECO:0000259" key="9">
    <source>
        <dbReference type="SMART" id="SM00859"/>
    </source>
</evidence>
<feature type="domain" description="Semialdehyde dehydrogenase NAD-binding" evidence="9">
    <location>
        <begin position="7"/>
        <end position="147"/>
    </location>
</feature>
<dbReference type="InterPro" id="IPR023013">
    <property type="entry name" value="AGPR_AS"/>
</dbReference>
<evidence type="ECO:0000256" key="6">
    <source>
        <dbReference type="ARBA" id="ARBA00023154"/>
    </source>
</evidence>
<dbReference type="SMART" id="SM00859">
    <property type="entry name" value="Semialdhyde_dh"/>
    <property type="match status" value="1"/>
</dbReference>
<keyword evidence="2 7" id="KW-0055">Arginine biosynthesis</keyword>
<dbReference type="GO" id="GO:0003942">
    <property type="term" value="F:N-acetyl-gamma-glutamyl-phosphate reductase activity"/>
    <property type="evidence" value="ECO:0007669"/>
    <property type="project" value="InterPro"/>
</dbReference>
<evidence type="ECO:0000313" key="12">
    <source>
        <dbReference type="Proteomes" id="UP000008120"/>
    </source>
</evidence>
<dbReference type="GO" id="GO:0051287">
    <property type="term" value="F:NAD binding"/>
    <property type="evidence" value="ECO:0007669"/>
    <property type="project" value="InterPro"/>
</dbReference>
<dbReference type="EC" id="1.2.1.106" evidence="7"/>
<evidence type="ECO:0000256" key="3">
    <source>
        <dbReference type="ARBA" id="ARBA00022605"/>
    </source>
</evidence>
<reference evidence="10 12" key="1">
    <citation type="journal article" date="2005" name="Environ. Microbiol.">
        <title>Genetic and functional properties of uncultivated thermophilic crenarchaeotes from a subsurface gold mine as revealed by analysis of genome fragments.</title>
        <authorList>
            <person name="Nunoura T."/>
            <person name="Hirayama H."/>
            <person name="Takami H."/>
            <person name="Oida H."/>
            <person name="Nishi S."/>
            <person name="Shimamura S."/>
            <person name="Suzuki Y."/>
            <person name="Inagaki F."/>
            <person name="Takai K."/>
            <person name="Nealson K.H."/>
            <person name="Horikoshi K."/>
        </authorList>
    </citation>
    <scope>NUCLEOTIDE SEQUENCE [LARGE SCALE GENOMIC DNA]</scope>
</reference>
<keyword evidence="5 7" id="KW-0560">Oxidoreductase</keyword>
<dbReference type="InterPro" id="IPR058924">
    <property type="entry name" value="AGPR_dimerisation_dom"/>
</dbReference>
<gene>
    <name evidence="7" type="primary">lysY</name>
    <name evidence="11" type="ORF">CSUB_C1303</name>
    <name evidence="10" type="ORF">HGMM_F49D05C29</name>
</gene>
<keyword evidence="1 7" id="KW-0963">Cytoplasm</keyword>
<feature type="binding site" evidence="7">
    <location>
        <position position="322"/>
    </location>
    <ligand>
        <name>NADP(+)</name>
        <dbReference type="ChEBI" id="CHEBI:58349"/>
    </ligand>
</feature>
<name>E6N7V5_CALS0</name>
<dbReference type="UniPathway" id="UPA00033">
    <property type="reaction ID" value="UER00037"/>
</dbReference>
<dbReference type="HAMAP" id="MF_02083">
    <property type="entry name" value="LysY"/>
    <property type="match status" value="1"/>
</dbReference>
<dbReference type="Gene3D" id="3.30.360.10">
    <property type="entry name" value="Dihydrodipicolinate Reductase, domain 2"/>
    <property type="match status" value="1"/>
</dbReference>
<dbReference type="PROSITE" id="PS01224">
    <property type="entry name" value="ARGC"/>
    <property type="match status" value="1"/>
</dbReference>
<comment type="caution">
    <text evidence="7">Lacks conserved residue(s) required for the propagation of feature annotation.</text>
</comment>
<dbReference type="EC" id="1.2.1.103" evidence="7"/>
<dbReference type="CDD" id="cd23939">
    <property type="entry name" value="AGPR_1_C_LysY"/>
    <property type="match status" value="1"/>
</dbReference>
<dbReference type="SUPFAM" id="SSF51735">
    <property type="entry name" value="NAD(P)-binding Rossmann-fold domains"/>
    <property type="match status" value="1"/>
</dbReference>
<dbReference type="UniPathway" id="UPA00068"/>
<dbReference type="Gene3D" id="3.40.50.720">
    <property type="entry name" value="NAD(P)-binding Rossmann-like Domain"/>
    <property type="match status" value="1"/>
</dbReference>
<evidence type="ECO:0000256" key="1">
    <source>
        <dbReference type="ARBA" id="ARBA00022490"/>
    </source>
</evidence>
<feature type="active site" evidence="7 8">
    <location>
        <position position="155"/>
    </location>
</feature>
<comment type="function">
    <text evidence="7">Involved in both the arginine and lysine biosynthetic pathways.</text>
</comment>
<dbReference type="EMBL" id="BA000048">
    <property type="protein sequence ID" value="BAJ51154.1"/>
    <property type="molecule type" value="Genomic_DNA"/>
</dbReference>
<evidence type="ECO:0000256" key="8">
    <source>
        <dbReference type="PROSITE-ProRule" id="PRU10010"/>
    </source>
</evidence>